<organism evidence="2 3">
    <name type="scientific">Cupriavidus pampae</name>
    <dbReference type="NCBI Taxonomy" id="659251"/>
    <lineage>
        <taxon>Bacteria</taxon>
        <taxon>Pseudomonadati</taxon>
        <taxon>Pseudomonadota</taxon>
        <taxon>Betaproteobacteria</taxon>
        <taxon>Burkholderiales</taxon>
        <taxon>Burkholderiaceae</taxon>
        <taxon>Cupriavidus</taxon>
    </lineage>
</organism>
<proteinExistence type="predicted"/>
<name>A0ABN7YZ52_9BURK</name>
<dbReference type="EMBL" id="CAJZAG010000008">
    <property type="protein sequence ID" value="CAG9178999.1"/>
    <property type="molecule type" value="Genomic_DNA"/>
</dbReference>
<evidence type="ECO:0000313" key="2">
    <source>
        <dbReference type="EMBL" id="CAG9178999.1"/>
    </source>
</evidence>
<accession>A0ABN7YZ52</accession>
<reference evidence="2 3" key="1">
    <citation type="submission" date="2021-08" db="EMBL/GenBank/DDBJ databases">
        <authorList>
            <person name="Peeters C."/>
        </authorList>
    </citation>
    <scope>NUCLEOTIDE SEQUENCE [LARGE SCALE GENOMIC DNA]</scope>
    <source>
        <strain evidence="2 3">LMG 32289</strain>
    </source>
</reference>
<dbReference type="InterPro" id="IPR039554">
    <property type="entry name" value="HigA2-like_HTH"/>
</dbReference>
<comment type="caution">
    <text evidence="2">The sequence shown here is derived from an EMBL/GenBank/DDBJ whole genome shotgun (WGS) entry which is preliminary data.</text>
</comment>
<gene>
    <name evidence="2" type="ORF">LMG32289_04240</name>
</gene>
<dbReference type="Pfam" id="PF13744">
    <property type="entry name" value="HTH_37"/>
    <property type="match status" value="1"/>
</dbReference>
<feature type="domain" description="HigA2-like helix-turn-helix" evidence="1">
    <location>
        <begin position="73"/>
        <end position="145"/>
    </location>
</feature>
<evidence type="ECO:0000259" key="1">
    <source>
        <dbReference type="Pfam" id="PF13744"/>
    </source>
</evidence>
<dbReference type="SUPFAM" id="SSF47413">
    <property type="entry name" value="lambda repressor-like DNA-binding domains"/>
    <property type="match status" value="1"/>
</dbReference>
<protein>
    <recommendedName>
        <fullName evidence="1">HigA2-like helix-turn-helix domain-containing protein</fullName>
    </recommendedName>
</protein>
<keyword evidence="3" id="KW-1185">Reference proteome</keyword>
<dbReference type="Gene3D" id="1.10.260.40">
    <property type="entry name" value="lambda repressor-like DNA-binding domains"/>
    <property type="match status" value="1"/>
</dbReference>
<dbReference type="Proteomes" id="UP000706525">
    <property type="component" value="Unassembled WGS sequence"/>
</dbReference>
<sequence>MRMTRQKVRKKYAASVPLDKATVEALAQDPGLAAEFLKAALEELDAPDTAPVGLLALEDLAMAYGSPQGTHAVLQDLGFDDAEELSAKSVLARNLNNLLVDRRLGHSETVAITGMTPSELAQVRRYKLRNIGLEHLIWAVASMACTGKARLPEPEHDVGDTAQNCEIQS</sequence>
<evidence type="ECO:0000313" key="3">
    <source>
        <dbReference type="Proteomes" id="UP000706525"/>
    </source>
</evidence>
<dbReference type="InterPro" id="IPR010982">
    <property type="entry name" value="Lambda_DNA-bd_dom_sf"/>
</dbReference>